<dbReference type="STRING" id="1206085.SAMN05443575_2283"/>
<feature type="domain" description="B12-binding" evidence="3">
    <location>
        <begin position="92"/>
        <end position="214"/>
    </location>
</feature>
<dbReference type="PROSITE" id="PS51332">
    <property type="entry name" value="B12_BINDING"/>
    <property type="match status" value="1"/>
</dbReference>
<dbReference type="InterPro" id="IPR003759">
    <property type="entry name" value="Cbl-bd_cap"/>
</dbReference>
<dbReference type="Pfam" id="PF02607">
    <property type="entry name" value="B12-binding_2"/>
    <property type="match status" value="1"/>
</dbReference>
<dbReference type="GO" id="GO:0008705">
    <property type="term" value="F:methionine synthase activity"/>
    <property type="evidence" value="ECO:0007669"/>
    <property type="project" value="TreeGrafter"/>
</dbReference>
<dbReference type="OrthoDB" id="3782345at2"/>
<dbReference type="InterPro" id="IPR036724">
    <property type="entry name" value="Cobalamin-bd_sf"/>
</dbReference>
<proteinExistence type="predicted"/>
<dbReference type="AlphaFoldDB" id="A0A1M5KWT3"/>
<protein>
    <submittedName>
        <fullName evidence="4">Methanogenic corrinoid protein MtbC1</fullName>
    </submittedName>
</protein>
<dbReference type="GO" id="GO:0046653">
    <property type="term" value="P:tetrahydrofolate metabolic process"/>
    <property type="evidence" value="ECO:0007669"/>
    <property type="project" value="TreeGrafter"/>
</dbReference>
<dbReference type="PANTHER" id="PTHR45833:SF1">
    <property type="entry name" value="METHIONINE SYNTHASE"/>
    <property type="match status" value="1"/>
</dbReference>
<dbReference type="EMBL" id="FQVU01000003">
    <property type="protein sequence ID" value="SHG57196.1"/>
    <property type="molecule type" value="Genomic_DNA"/>
</dbReference>
<dbReference type="RefSeq" id="WP_073390230.1">
    <property type="nucleotide sequence ID" value="NZ_FQVU01000003.1"/>
</dbReference>
<name>A0A1M5KWT3_9ACTN</name>
<reference evidence="4 5" key="1">
    <citation type="submission" date="2016-11" db="EMBL/GenBank/DDBJ databases">
        <authorList>
            <person name="Jaros S."/>
            <person name="Januszkiewicz K."/>
            <person name="Wedrychowicz H."/>
        </authorList>
    </citation>
    <scope>NUCLEOTIDE SEQUENCE [LARGE SCALE GENOMIC DNA]</scope>
    <source>
        <strain evidence="4 5">DSM 45627</strain>
    </source>
</reference>
<dbReference type="Pfam" id="PF02310">
    <property type="entry name" value="B12-binding"/>
    <property type="match status" value="1"/>
</dbReference>
<sequence>MTALATDVFERYWAALAAGDTGTAVTAVLDAFDDGTALPDLLEDVVCAAQAEVGRRWAANEWNVAQEHRATSISEEAVAALASRSRSAGTSRGQVVVTCADGEWHSLPSRVLAATLRDAGWQVTYLGASVPTRHLSQLLHDVGPDVTLLSCALPLRLFHAREVIEASRAAGVPVVVGGRGFGPRGRWGLAIGANGWAANARDTAHALAAGDVPGFTEPAPPLAHPDDALERVRSARAEVATGALRVMAERLPDVAAYDDRQHKRTAEDVEFILDYLEATLLVDDVELFTEFVGWLTPLLTSRGVPAATLAAGITVVADAVAERCGELPRAAAVLAAGRAVAAR</sequence>
<evidence type="ECO:0000313" key="4">
    <source>
        <dbReference type="EMBL" id="SHG57196.1"/>
    </source>
</evidence>
<dbReference type="InterPro" id="IPR036594">
    <property type="entry name" value="Meth_synthase_dom"/>
</dbReference>
<gene>
    <name evidence="4" type="ORF">SAMN05443575_2283</name>
</gene>
<evidence type="ECO:0000256" key="1">
    <source>
        <dbReference type="ARBA" id="ARBA00022723"/>
    </source>
</evidence>
<keyword evidence="2" id="KW-0170">Cobalt</keyword>
<dbReference type="GO" id="GO:0046872">
    <property type="term" value="F:metal ion binding"/>
    <property type="evidence" value="ECO:0007669"/>
    <property type="project" value="UniProtKB-KW"/>
</dbReference>
<keyword evidence="1" id="KW-0479">Metal-binding</keyword>
<dbReference type="SUPFAM" id="SSF52242">
    <property type="entry name" value="Cobalamin (vitamin B12)-binding domain"/>
    <property type="match status" value="1"/>
</dbReference>
<dbReference type="GO" id="GO:0005829">
    <property type="term" value="C:cytosol"/>
    <property type="evidence" value="ECO:0007669"/>
    <property type="project" value="TreeGrafter"/>
</dbReference>
<dbReference type="InterPro" id="IPR006158">
    <property type="entry name" value="Cobalamin-bd"/>
</dbReference>
<dbReference type="Gene3D" id="3.40.50.280">
    <property type="entry name" value="Cobalamin-binding domain"/>
    <property type="match status" value="1"/>
</dbReference>
<dbReference type="InterPro" id="IPR050554">
    <property type="entry name" value="Met_Synthase/Corrinoid"/>
</dbReference>
<dbReference type="Gene3D" id="1.10.1240.10">
    <property type="entry name" value="Methionine synthase domain"/>
    <property type="match status" value="1"/>
</dbReference>
<evidence type="ECO:0000313" key="5">
    <source>
        <dbReference type="Proteomes" id="UP000186132"/>
    </source>
</evidence>
<accession>A0A1M5KWT3</accession>
<dbReference type="Proteomes" id="UP000186132">
    <property type="component" value="Unassembled WGS sequence"/>
</dbReference>
<dbReference type="GO" id="GO:0031419">
    <property type="term" value="F:cobalamin binding"/>
    <property type="evidence" value="ECO:0007669"/>
    <property type="project" value="InterPro"/>
</dbReference>
<evidence type="ECO:0000256" key="2">
    <source>
        <dbReference type="ARBA" id="ARBA00023285"/>
    </source>
</evidence>
<dbReference type="PANTHER" id="PTHR45833">
    <property type="entry name" value="METHIONINE SYNTHASE"/>
    <property type="match status" value="1"/>
</dbReference>
<keyword evidence="5" id="KW-1185">Reference proteome</keyword>
<evidence type="ECO:0000259" key="3">
    <source>
        <dbReference type="PROSITE" id="PS51332"/>
    </source>
</evidence>
<organism evidence="4 5">
    <name type="scientific">Jatrophihabitans endophyticus</name>
    <dbReference type="NCBI Taxonomy" id="1206085"/>
    <lineage>
        <taxon>Bacteria</taxon>
        <taxon>Bacillati</taxon>
        <taxon>Actinomycetota</taxon>
        <taxon>Actinomycetes</taxon>
        <taxon>Jatrophihabitantales</taxon>
        <taxon>Jatrophihabitantaceae</taxon>
        <taxon>Jatrophihabitans</taxon>
    </lineage>
</organism>
<dbReference type="GO" id="GO:0050667">
    <property type="term" value="P:homocysteine metabolic process"/>
    <property type="evidence" value="ECO:0007669"/>
    <property type="project" value="TreeGrafter"/>
</dbReference>